<dbReference type="KEGG" id="vg:60336924"/>
<dbReference type="GeneID" id="60336924"/>
<gene>
    <name evidence="1" type="primary">79</name>
    <name evidence="1" type="ORF">SEA_PURKY_80</name>
</gene>
<evidence type="ECO:0000313" key="2">
    <source>
        <dbReference type="Proteomes" id="UP000320930"/>
    </source>
</evidence>
<protein>
    <submittedName>
        <fullName evidence="1">Uncharacterized protein</fullName>
    </submittedName>
</protein>
<keyword evidence="2" id="KW-1185">Reference proteome</keyword>
<sequence>MRRTLAGALIRLAHKVYPPKVVETLGDDGQPVTLAFDRLAAGVVGARPAPGASAAEVGIEIANRSIQRIAKMHGDAGRAAGGAYTFDSYLKQRDKELKGLGPLTELRFDE</sequence>
<dbReference type="Proteomes" id="UP000320930">
    <property type="component" value="Segment"/>
</dbReference>
<name>A0A514TWV6_9CAUD</name>
<dbReference type="RefSeq" id="YP_009965203.1">
    <property type="nucleotide sequence ID" value="NC_051739.1"/>
</dbReference>
<dbReference type="EMBL" id="MN096355">
    <property type="protein sequence ID" value="QDK01183.1"/>
    <property type="molecule type" value="Genomic_DNA"/>
</dbReference>
<organism evidence="1 2">
    <name type="scientific">Mycobacterium phage Purky</name>
    <dbReference type="NCBI Taxonomy" id="2593351"/>
    <lineage>
        <taxon>Viruses</taxon>
        <taxon>Duplodnaviria</taxon>
        <taxon>Heunggongvirae</taxon>
        <taxon>Uroviricota</taxon>
        <taxon>Caudoviricetes</taxon>
        <taxon>Pclasvirinae</taxon>
        <taxon>Purkyvirus</taxon>
        <taxon>Purkyvirus purky</taxon>
    </lineage>
</organism>
<proteinExistence type="predicted"/>
<evidence type="ECO:0000313" key="1">
    <source>
        <dbReference type="EMBL" id="QDK01183.1"/>
    </source>
</evidence>
<reference evidence="1 2" key="1">
    <citation type="submission" date="2019-06" db="EMBL/GenBank/DDBJ databases">
        <authorList>
            <person name="English H.B."/>
            <person name="Hanline L.C."/>
            <person name="Salsman M.A."/>
            <person name="Wilgus G.V."/>
            <person name="Purks T."/>
            <person name="Korey C.A."/>
            <person name="Delesalle V.A."/>
            <person name="Garlena R.A."/>
            <person name="Russell D.A."/>
            <person name="Pope W.H."/>
            <person name="Jacobs-Sera D."/>
            <person name="Hatfull G.F."/>
        </authorList>
    </citation>
    <scope>NUCLEOTIDE SEQUENCE [LARGE SCALE GENOMIC DNA]</scope>
</reference>
<accession>A0A514TWV6</accession>